<dbReference type="EMBL" id="JBEAAL010000001">
    <property type="protein sequence ID" value="MEQ1403368.1"/>
    <property type="molecule type" value="Genomic_DNA"/>
</dbReference>
<gene>
    <name evidence="9" type="ORF">ABK249_00355</name>
</gene>
<evidence type="ECO:0000256" key="4">
    <source>
        <dbReference type="ARBA" id="ARBA00022692"/>
    </source>
</evidence>
<evidence type="ECO:0000256" key="6">
    <source>
        <dbReference type="ARBA" id="ARBA00023136"/>
    </source>
</evidence>
<feature type="domain" description="ABC transmembrane type-1" evidence="8">
    <location>
        <begin position="73"/>
        <end position="288"/>
    </location>
</feature>
<keyword evidence="4 7" id="KW-0812">Transmembrane</keyword>
<comment type="caution">
    <text evidence="9">The sequence shown here is derived from an EMBL/GenBank/DDBJ whole genome shotgun (WGS) entry which is preliminary data.</text>
</comment>
<protein>
    <submittedName>
        <fullName evidence="9">Sugar ABC transporter permease</fullName>
    </submittedName>
</protein>
<dbReference type="PANTHER" id="PTHR30193">
    <property type="entry name" value="ABC TRANSPORTER PERMEASE PROTEIN"/>
    <property type="match status" value="1"/>
</dbReference>
<feature type="transmembrane region" description="Helical" evidence="7">
    <location>
        <begin position="16"/>
        <end position="40"/>
    </location>
</feature>
<dbReference type="PROSITE" id="PS50928">
    <property type="entry name" value="ABC_TM1"/>
    <property type="match status" value="1"/>
</dbReference>
<evidence type="ECO:0000313" key="10">
    <source>
        <dbReference type="Proteomes" id="UP001496627"/>
    </source>
</evidence>
<dbReference type="SUPFAM" id="SSF161098">
    <property type="entry name" value="MetI-like"/>
    <property type="match status" value="1"/>
</dbReference>
<feature type="transmembrane region" description="Helical" evidence="7">
    <location>
        <begin position="113"/>
        <end position="132"/>
    </location>
</feature>
<sequence>MSVSIMPSGFRRLAPYLFVGPAVLSVAIFLYGPLFASALLSVLDWNLLSAEVRFVGVDNYSAILDNVDFRTAAWNTVLYCVILIPAQIILPLVLAVMIHAVRHSPVQGLYRGSLFLPTILAYSVAGVAWSWLLNPVNGLFNEIFGFFGFPKSRWHTDPDLALLCVCLVTFWKTFGLNMLLWLAALANLPHELREASQLDGAGPRRHFFTISLPLMTPTAFFISVTTLFHVLDDIVGVIDVLTHGGPAGRSSSLLYFLWQQGLQFFQFGPASAVAVIIIVMVLAVTWLQFRVGEKRVHYG</sequence>
<feature type="transmembrane region" description="Helical" evidence="7">
    <location>
        <begin position="160"/>
        <end position="186"/>
    </location>
</feature>
<dbReference type="InterPro" id="IPR051393">
    <property type="entry name" value="ABC_transporter_permease"/>
</dbReference>
<comment type="subcellular location">
    <subcellularLocation>
        <location evidence="1 7">Cell membrane</location>
        <topology evidence="1 7">Multi-pass membrane protein</topology>
    </subcellularLocation>
</comment>
<comment type="similarity">
    <text evidence="7">Belongs to the binding-protein-dependent transport system permease family.</text>
</comment>
<keyword evidence="3" id="KW-1003">Cell membrane</keyword>
<keyword evidence="2 7" id="KW-0813">Transport</keyword>
<dbReference type="CDD" id="cd06261">
    <property type="entry name" value="TM_PBP2"/>
    <property type="match status" value="1"/>
</dbReference>
<dbReference type="RefSeq" id="WP_161784812.1">
    <property type="nucleotide sequence ID" value="NZ_JBEAAL010000001.1"/>
</dbReference>
<feature type="transmembrane region" description="Helical" evidence="7">
    <location>
        <begin position="207"/>
        <end position="231"/>
    </location>
</feature>
<dbReference type="InterPro" id="IPR000515">
    <property type="entry name" value="MetI-like"/>
</dbReference>
<evidence type="ECO:0000256" key="7">
    <source>
        <dbReference type="RuleBase" id="RU363032"/>
    </source>
</evidence>
<name>A0ABV0LV76_9HYPH</name>
<evidence type="ECO:0000256" key="2">
    <source>
        <dbReference type="ARBA" id="ARBA00022448"/>
    </source>
</evidence>
<evidence type="ECO:0000313" key="9">
    <source>
        <dbReference type="EMBL" id="MEQ1403368.1"/>
    </source>
</evidence>
<keyword evidence="6 7" id="KW-0472">Membrane</keyword>
<accession>A0ABV0LV76</accession>
<reference evidence="9 10" key="1">
    <citation type="submission" date="2024-05" db="EMBL/GenBank/DDBJ databases">
        <title>Neorhizobium sp. Rsf11, a plant growth promoting and heavy metal resistant PAH-degrader.</title>
        <authorList>
            <person name="Golubev S.N."/>
            <person name="Muratova A.Y."/>
            <person name="Markelova M.I."/>
        </authorList>
    </citation>
    <scope>NUCLEOTIDE SEQUENCE [LARGE SCALE GENOMIC DNA]</scope>
    <source>
        <strain evidence="9 10">Rsf11</strain>
    </source>
</reference>
<dbReference type="InterPro" id="IPR035906">
    <property type="entry name" value="MetI-like_sf"/>
</dbReference>
<dbReference type="PANTHER" id="PTHR30193:SF37">
    <property type="entry name" value="INNER MEMBRANE ABC TRANSPORTER PERMEASE PROTEIN YCJO"/>
    <property type="match status" value="1"/>
</dbReference>
<keyword evidence="10" id="KW-1185">Reference proteome</keyword>
<evidence type="ECO:0000256" key="5">
    <source>
        <dbReference type="ARBA" id="ARBA00022989"/>
    </source>
</evidence>
<organism evidence="9 10">
    <name type="scientific">Neorhizobium phenanthreniclasticum</name>
    <dbReference type="NCBI Taxonomy" id="3157917"/>
    <lineage>
        <taxon>Bacteria</taxon>
        <taxon>Pseudomonadati</taxon>
        <taxon>Pseudomonadota</taxon>
        <taxon>Alphaproteobacteria</taxon>
        <taxon>Hyphomicrobiales</taxon>
        <taxon>Rhizobiaceae</taxon>
        <taxon>Rhizobium/Agrobacterium group</taxon>
        <taxon>Neorhizobium</taxon>
    </lineage>
</organism>
<proteinExistence type="inferred from homology"/>
<dbReference type="Proteomes" id="UP001496627">
    <property type="component" value="Unassembled WGS sequence"/>
</dbReference>
<evidence type="ECO:0000259" key="8">
    <source>
        <dbReference type="PROSITE" id="PS50928"/>
    </source>
</evidence>
<keyword evidence="5 7" id="KW-1133">Transmembrane helix</keyword>
<evidence type="ECO:0000256" key="3">
    <source>
        <dbReference type="ARBA" id="ARBA00022475"/>
    </source>
</evidence>
<dbReference type="Pfam" id="PF00528">
    <property type="entry name" value="BPD_transp_1"/>
    <property type="match status" value="1"/>
</dbReference>
<feature type="transmembrane region" description="Helical" evidence="7">
    <location>
        <begin position="264"/>
        <end position="287"/>
    </location>
</feature>
<feature type="transmembrane region" description="Helical" evidence="7">
    <location>
        <begin position="76"/>
        <end position="101"/>
    </location>
</feature>
<dbReference type="Gene3D" id="1.10.3720.10">
    <property type="entry name" value="MetI-like"/>
    <property type="match status" value="1"/>
</dbReference>
<evidence type="ECO:0000256" key="1">
    <source>
        <dbReference type="ARBA" id="ARBA00004651"/>
    </source>
</evidence>